<evidence type="ECO:0000313" key="2">
    <source>
        <dbReference type="EMBL" id="OHT16695.1"/>
    </source>
</evidence>
<dbReference type="Proteomes" id="UP000179807">
    <property type="component" value="Unassembled WGS sequence"/>
</dbReference>
<dbReference type="AlphaFoldDB" id="A0A1J4KZL4"/>
<name>A0A1J4KZL4_9EUKA</name>
<proteinExistence type="predicted"/>
<organism evidence="2 3">
    <name type="scientific">Tritrichomonas foetus</name>
    <dbReference type="NCBI Taxonomy" id="1144522"/>
    <lineage>
        <taxon>Eukaryota</taxon>
        <taxon>Metamonada</taxon>
        <taxon>Parabasalia</taxon>
        <taxon>Tritrichomonadida</taxon>
        <taxon>Tritrichomonadidae</taxon>
        <taxon>Tritrichomonas</taxon>
    </lineage>
</organism>
<keyword evidence="3" id="KW-1185">Reference proteome</keyword>
<dbReference type="OrthoDB" id="10648706at2759"/>
<feature type="region of interest" description="Disordered" evidence="1">
    <location>
        <begin position="121"/>
        <end position="202"/>
    </location>
</feature>
<evidence type="ECO:0000313" key="3">
    <source>
        <dbReference type="Proteomes" id="UP000179807"/>
    </source>
</evidence>
<dbReference type="RefSeq" id="XP_068369831.1">
    <property type="nucleotide sequence ID" value="XM_068513889.1"/>
</dbReference>
<evidence type="ECO:0000256" key="1">
    <source>
        <dbReference type="SAM" id="MobiDB-lite"/>
    </source>
</evidence>
<dbReference type="EMBL" id="MLAK01000079">
    <property type="protein sequence ID" value="OHT16695.1"/>
    <property type="molecule type" value="Genomic_DNA"/>
</dbReference>
<dbReference type="VEuPathDB" id="TrichDB:TRFO_41624"/>
<reference evidence="2" key="1">
    <citation type="submission" date="2016-10" db="EMBL/GenBank/DDBJ databases">
        <authorList>
            <person name="Benchimol M."/>
            <person name="Almeida L.G."/>
            <person name="Vasconcelos A.T."/>
            <person name="Perreira-Neves A."/>
            <person name="Rosa I.A."/>
            <person name="Tasca T."/>
            <person name="Bogo M.R."/>
            <person name="de Souza W."/>
        </authorList>
    </citation>
    <scope>NUCLEOTIDE SEQUENCE [LARGE SCALE GENOMIC DNA]</scope>
    <source>
        <strain evidence="2">K</strain>
    </source>
</reference>
<dbReference type="GeneID" id="94848593"/>
<dbReference type="InterPro" id="IPR027417">
    <property type="entry name" value="P-loop_NTPase"/>
</dbReference>
<sequence length="615" mass="69080">MSKYGGNAADVQFILVKANEKGGSARRVLLTKNLPALKKACQSALKESEPVLSLLKEDGTPIQKFEEIVSGMTLIASTKEIKIQKEQQIGNVMSFAEIEALGFIGQTGMIDPSDMSLAQSMGMSPNSGSRVPSGKSSELVSTVSGGIRPSNSMSRVSATRVSGTRYSGTMSRTQRTIGGNSVFDESQMGRSTMSRRRPQQSAPTNIQLILNSLIPEDKSLADVDYMVRSCLEKDFLLNLTTFEENQRQYWFKNVLSQSLFDQYRKTDVYEETQKYATSNVEEHRFIAGRWVDYRLRMAIMGPKNSGKTTLLGEITKQYCCEIAYAGQWKNTFIFALDVKEIVPLFNDFRALLEYFVDVTIDAIVSQKPVLQKDLIHAKKTLKSICEVRASEIKLSSIGLLDEIALQLSTFWRDTDAAIPFLDYVLSLPFILSRAVGFEDIIWIMDNIDDADVQITPSNPFEGCDDFIYVIEHLKAILDNCNFIIACNDTDRFFQTMIPIDENGTDLLNGTTYITTTDVAEVDEEDIGDNFAIRIAGQQLPLMLNVQMCGGVVHYFHYWDELCHCYTNLETAKNDEQADKSLFELLAHAQDVVKLLYQFEGVEEVIVENVTRITFQ</sequence>
<accession>A0A1J4KZL4</accession>
<protein>
    <submittedName>
        <fullName evidence="2">Uncharacterized protein</fullName>
    </submittedName>
</protein>
<comment type="caution">
    <text evidence="2">The sequence shown here is derived from an EMBL/GenBank/DDBJ whole genome shotgun (WGS) entry which is preliminary data.</text>
</comment>
<dbReference type="SUPFAM" id="SSF52540">
    <property type="entry name" value="P-loop containing nucleoside triphosphate hydrolases"/>
    <property type="match status" value="1"/>
</dbReference>
<feature type="compositionally biased region" description="Polar residues" evidence="1">
    <location>
        <begin position="121"/>
        <end position="179"/>
    </location>
</feature>
<gene>
    <name evidence="2" type="ORF">TRFO_41624</name>
</gene>